<dbReference type="EMBL" id="JABMIG020000052">
    <property type="protein sequence ID" value="KAL3797732.1"/>
    <property type="molecule type" value="Genomic_DNA"/>
</dbReference>
<comment type="similarity">
    <text evidence="1">Belongs to the protein kinase superfamily. ADCK protein kinase family.</text>
</comment>
<reference evidence="3 4" key="1">
    <citation type="journal article" date="2020" name="G3 (Bethesda)">
        <title>Improved Reference Genome for Cyclotella cryptica CCMP332, a Model for Cell Wall Morphogenesis, Salinity Adaptation, and Lipid Production in Diatoms (Bacillariophyta).</title>
        <authorList>
            <person name="Roberts W.R."/>
            <person name="Downey K.M."/>
            <person name="Ruck E.C."/>
            <person name="Traller J.C."/>
            <person name="Alverson A.J."/>
        </authorList>
    </citation>
    <scope>NUCLEOTIDE SEQUENCE [LARGE SCALE GENOMIC DNA]</scope>
    <source>
        <strain evidence="3 4">CCMP332</strain>
    </source>
</reference>
<evidence type="ECO:0000256" key="1">
    <source>
        <dbReference type="ARBA" id="ARBA00009670"/>
    </source>
</evidence>
<dbReference type="InterPro" id="IPR011009">
    <property type="entry name" value="Kinase-like_dom_sf"/>
</dbReference>
<sequence length="608" mass="68681">MIPLLKGISGKLRVIASRRPLVALTVSTSVGGISYLGYLEWSSASSAASSNQLSSIPRDCYDVHAIQKYWEARPISAVRRVIRIACELSPVACEYVYKFHLWPRMVNNLNSLTGHYYQSSMKNESRCESTEILSNKLFDVSISSQEKDYQERNLARKLRRALTNLGPTFIKVGQQLSIRPDLVSPIVLYELQRLCDAVPPFECSIAMRVLADELESTRRTGLKQNKKRNNEDVKSIISKVFDEMPTLVASASLGQVYKAKLRPVDEKSEPECVAIKIQRPDILQTVTLDLFLMVTYGKFVDKICSFLTNQIPYHEAFLNGFSKGAFMELNYLHEAENQTFFRNEIHSRFSGPKPQWSFIRGKLSQFGRSLFRVHRDRDGDPAKVIVPKVYSEYTTERILVTEWINGKPLAQAPPEQIRELIPVGVELFLCQLLDIGKFHADPHPGNLYVTTSKCGIPMLCLLDFGLVAHVDEQARNSMTNAIVNLLQGDYDTLISLDAKQLGFLPYDMDVTDLRPVLKKVLKSGLVESGSNLHDRRRNLMAISNELNVVFFEYPFSVPPFFALVTRGLGLLEGIALSGDPSFDIFKAAYPYAKKRAVETLKGLWKDFS</sequence>
<evidence type="ECO:0000259" key="2">
    <source>
        <dbReference type="Pfam" id="PF03109"/>
    </source>
</evidence>
<name>A0ABD3QCB6_9STRA</name>
<protein>
    <recommendedName>
        <fullName evidence="2">ABC1 atypical kinase-like domain-containing protein</fullName>
    </recommendedName>
</protein>
<feature type="domain" description="ABC1 atypical kinase-like" evidence="2">
    <location>
        <begin position="226"/>
        <end position="346"/>
    </location>
</feature>
<dbReference type="CDD" id="cd05121">
    <property type="entry name" value="ABC1_ADCK3-like"/>
    <property type="match status" value="1"/>
</dbReference>
<keyword evidence="4" id="KW-1185">Reference proteome</keyword>
<evidence type="ECO:0000313" key="4">
    <source>
        <dbReference type="Proteomes" id="UP001516023"/>
    </source>
</evidence>
<dbReference type="PANTHER" id="PTHR10566:SF117">
    <property type="entry name" value="UNUSUAL PROTEIN KINASE-RELATED"/>
    <property type="match status" value="1"/>
</dbReference>
<evidence type="ECO:0000313" key="3">
    <source>
        <dbReference type="EMBL" id="KAL3797732.1"/>
    </source>
</evidence>
<gene>
    <name evidence="3" type="ORF">HJC23_000277</name>
</gene>
<accession>A0ABD3QCB6</accession>
<comment type="caution">
    <text evidence="3">The sequence shown here is derived from an EMBL/GenBank/DDBJ whole genome shotgun (WGS) entry which is preliminary data.</text>
</comment>
<dbReference type="Proteomes" id="UP001516023">
    <property type="component" value="Unassembled WGS sequence"/>
</dbReference>
<dbReference type="Pfam" id="PF03109">
    <property type="entry name" value="ABC1"/>
    <property type="match status" value="2"/>
</dbReference>
<dbReference type="PANTHER" id="PTHR10566">
    <property type="entry name" value="CHAPERONE-ACTIVITY OF BC1 COMPLEX CABC1 -RELATED"/>
    <property type="match status" value="1"/>
</dbReference>
<dbReference type="SUPFAM" id="SSF56112">
    <property type="entry name" value="Protein kinase-like (PK-like)"/>
    <property type="match status" value="1"/>
</dbReference>
<proteinExistence type="inferred from homology"/>
<dbReference type="AlphaFoldDB" id="A0ABD3QCB6"/>
<feature type="domain" description="ABC1 atypical kinase-like" evidence="2">
    <location>
        <begin position="382"/>
        <end position="493"/>
    </location>
</feature>
<organism evidence="3 4">
    <name type="scientific">Cyclotella cryptica</name>
    <dbReference type="NCBI Taxonomy" id="29204"/>
    <lineage>
        <taxon>Eukaryota</taxon>
        <taxon>Sar</taxon>
        <taxon>Stramenopiles</taxon>
        <taxon>Ochrophyta</taxon>
        <taxon>Bacillariophyta</taxon>
        <taxon>Coscinodiscophyceae</taxon>
        <taxon>Thalassiosirophycidae</taxon>
        <taxon>Stephanodiscales</taxon>
        <taxon>Stephanodiscaceae</taxon>
        <taxon>Cyclotella</taxon>
    </lineage>
</organism>
<dbReference type="InterPro" id="IPR050154">
    <property type="entry name" value="UbiB_kinase"/>
</dbReference>
<dbReference type="InterPro" id="IPR004147">
    <property type="entry name" value="ABC1_dom"/>
</dbReference>